<feature type="compositionally biased region" description="Polar residues" evidence="1">
    <location>
        <begin position="204"/>
        <end position="223"/>
    </location>
</feature>
<keyword evidence="4" id="KW-1185">Reference proteome</keyword>
<name>A0ABT3RBC3_9BACT</name>
<protein>
    <submittedName>
        <fullName evidence="3">Uncharacterized protein</fullName>
    </submittedName>
</protein>
<dbReference type="RefSeq" id="WP_266050856.1">
    <property type="nucleotide sequence ID" value="NZ_JAPFQO010000001.1"/>
</dbReference>
<evidence type="ECO:0000256" key="1">
    <source>
        <dbReference type="SAM" id="MobiDB-lite"/>
    </source>
</evidence>
<feature type="region of interest" description="Disordered" evidence="1">
    <location>
        <begin position="203"/>
        <end position="223"/>
    </location>
</feature>
<accession>A0ABT3RBC3</accession>
<gene>
    <name evidence="3" type="ORF">OO017_02515</name>
</gene>
<comment type="caution">
    <text evidence="3">The sequence shown here is derived from an EMBL/GenBank/DDBJ whole genome shotgun (WGS) entry which is preliminary data.</text>
</comment>
<sequence length="541" mass="62043">MTHPSTLYIFLLILASSLASCSERFTHSVHQVRQPDHIPSQVPDYADSTVTLAAGEHYGRSRLHTFFYGKHYRPAWTTPVEVPVLDIGTAYGGLKPLQMGGSRQTINMRMEDSTGTEYVIRSLDKEPASALPQKLQKSYLADLIRDATSATNPYAPLALPHMAKAIGIHYLEPELVYVPHDPRLGEFMDKMGGTVALMERRPTDNQSDYSPMGNSEQVKSSRSAITERLTDNDSYFDARLFLRSRLFDMLLGDWSRHEDNWRWAETEYDENAYVYEAIPRDRDNIFYKMDDGPVPWLLQRFGVKPNFQSFKKSINASRLEKLNRSGRDLDELILVQLEWQDWQEIADSVQHALTDEVIEQAFSALPDTIAALTAESIISKLKSRRDALPQMARNYYTTLARQVQVVGSDKHEHFEVEVMQNGNVLVQVYKTLKDGEIQKLIYERVFLPSETRLLELYGLSGDDEFIFKSDSAPKLKIKVWGGAGEDKYETNSPKIAPRLHIYDSRYRNTVEVPNKTKIHLNNDQRAQTFNAEGWLLRYYLD</sequence>
<evidence type="ECO:0000313" key="4">
    <source>
        <dbReference type="Proteomes" id="UP001207228"/>
    </source>
</evidence>
<feature type="signal peptide" evidence="2">
    <location>
        <begin position="1"/>
        <end position="21"/>
    </location>
</feature>
<proteinExistence type="predicted"/>
<evidence type="ECO:0000256" key="2">
    <source>
        <dbReference type="SAM" id="SignalP"/>
    </source>
</evidence>
<evidence type="ECO:0000313" key="3">
    <source>
        <dbReference type="EMBL" id="MCX2738807.1"/>
    </source>
</evidence>
<reference evidence="3 4" key="1">
    <citation type="submission" date="2022-11" db="EMBL/GenBank/DDBJ databases">
        <title>The characterization of three novel Bacteroidetes species and genomic analysis of their roles in tidal elemental geochemical cycles.</title>
        <authorList>
            <person name="Ma K.-J."/>
        </authorList>
    </citation>
    <scope>NUCLEOTIDE SEQUENCE [LARGE SCALE GENOMIC DNA]</scope>
    <source>
        <strain evidence="3 4">M82</strain>
    </source>
</reference>
<keyword evidence="2" id="KW-0732">Signal</keyword>
<organism evidence="3 4">
    <name type="scientific">Pontibacter anaerobius</name>
    <dbReference type="NCBI Taxonomy" id="2993940"/>
    <lineage>
        <taxon>Bacteria</taxon>
        <taxon>Pseudomonadati</taxon>
        <taxon>Bacteroidota</taxon>
        <taxon>Cytophagia</taxon>
        <taxon>Cytophagales</taxon>
        <taxon>Hymenobacteraceae</taxon>
        <taxon>Pontibacter</taxon>
    </lineage>
</organism>
<dbReference type="Proteomes" id="UP001207228">
    <property type="component" value="Unassembled WGS sequence"/>
</dbReference>
<dbReference type="EMBL" id="JAPFQO010000001">
    <property type="protein sequence ID" value="MCX2738807.1"/>
    <property type="molecule type" value="Genomic_DNA"/>
</dbReference>
<feature type="chain" id="PRO_5045408883" evidence="2">
    <location>
        <begin position="22"/>
        <end position="541"/>
    </location>
</feature>